<dbReference type="InterPro" id="IPR037523">
    <property type="entry name" value="VOC_core"/>
</dbReference>
<dbReference type="InterPro" id="IPR000335">
    <property type="entry name" value="Bleomycin-R"/>
</dbReference>
<dbReference type="Proteomes" id="UP001230156">
    <property type="component" value="Unassembled WGS sequence"/>
</dbReference>
<evidence type="ECO:0000259" key="4">
    <source>
        <dbReference type="PROSITE" id="PS51819"/>
    </source>
</evidence>
<feature type="domain" description="VOC" evidence="4">
    <location>
        <begin position="3"/>
        <end position="130"/>
    </location>
</feature>
<name>A0ABU0YNH4_9PROT</name>
<proteinExistence type="inferred from homology"/>
<keyword evidence="6" id="KW-1185">Reference proteome</keyword>
<dbReference type="PROSITE" id="PS51819">
    <property type="entry name" value="VOC"/>
    <property type="match status" value="1"/>
</dbReference>
<dbReference type="Gene3D" id="3.10.180.10">
    <property type="entry name" value="2,3-Dihydroxybiphenyl 1,2-Dioxygenase, domain 1"/>
    <property type="match status" value="1"/>
</dbReference>
<comment type="caution">
    <text evidence="5">The sequence shown here is derived from an EMBL/GenBank/DDBJ whole genome shotgun (WGS) entry which is preliminary data.</text>
</comment>
<protein>
    <recommendedName>
        <fullName evidence="2">Bleomycin resistance protein</fullName>
    </recommendedName>
</protein>
<sequence length="144" mass="16076">MSSAKLVPELLVSNHAASRDFYVRIIGFDVCFERPAEKFSYLDLGGAELMIEEETDFWATAPRERPYGRGMSLQIEVDALAPILARLAAAGIALFRPVEEAWYRAGKDYNGNRQFLVQDPDGYLLRFFEDLGTNPAPTSGRIVG</sequence>
<keyword evidence="3" id="KW-0046">Antibiotic resistance</keyword>
<reference evidence="6" key="1">
    <citation type="submission" date="2023-08" db="EMBL/GenBank/DDBJ databases">
        <title>Rhodospirillaceae gen. nov., a novel taxon isolated from the Yangtze River Yuezi River estuary sludge.</title>
        <authorList>
            <person name="Ruan L."/>
        </authorList>
    </citation>
    <scope>NUCLEOTIDE SEQUENCE [LARGE SCALE GENOMIC DNA]</scope>
    <source>
        <strain evidence="6">R-7</strain>
    </source>
</reference>
<dbReference type="EMBL" id="JAUYVI010000005">
    <property type="protein sequence ID" value="MDQ7249269.1"/>
    <property type="molecule type" value="Genomic_DNA"/>
</dbReference>
<gene>
    <name evidence="5" type="ORF">Q8A70_16395</name>
</gene>
<dbReference type="SUPFAM" id="SSF54593">
    <property type="entry name" value="Glyoxalase/Bleomycin resistance protein/Dihydroxybiphenyl dioxygenase"/>
    <property type="match status" value="1"/>
</dbReference>
<evidence type="ECO:0000256" key="2">
    <source>
        <dbReference type="ARBA" id="ARBA00021572"/>
    </source>
</evidence>
<dbReference type="InterPro" id="IPR004360">
    <property type="entry name" value="Glyas_Fos-R_dOase_dom"/>
</dbReference>
<evidence type="ECO:0000256" key="3">
    <source>
        <dbReference type="ARBA" id="ARBA00023251"/>
    </source>
</evidence>
<evidence type="ECO:0000313" key="6">
    <source>
        <dbReference type="Proteomes" id="UP001230156"/>
    </source>
</evidence>
<organism evidence="5 6">
    <name type="scientific">Dongia sedimenti</name>
    <dbReference type="NCBI Taxonomy" id="3064282"/>
    <lineage>
        <taxon>Bacteria</taxon>
        <taxon>Pseudomonadati</taxon>
        <taxon>Pseudomonadota</taxon>
        <taxon>Alphaproteobacteria</taxon>
        <taxon>Rhodospirillales</taxon>
        <taxon>Dongiaceae</taxon>
        <taxon>Dongia</taxon>
    </lineage>
</organism>
<dbReference type="CDD" id="cd08349">
    <property type="entry name" value="BLMA_like"/>
    <property type="match status" value="1"/>
</dbReference>
<dbReference type="Pfam" id="PF00903">
    <property type="entry name" value="Glyoxalase"/>
    <property type="match status" value="1"/>
</dbReference>
<evidence type="ECO:0000313" key="5">
    <source>
        <dbReference type="EMBL" id="MDQ7249269.1"/>
    </source>
</evidence>
<dbReference type="InterPro" id="IPR029068">
    <property type="entry name" value="Glyas_Bleomycin-R_OHBP_Dase"/>
</dbReference>
<dbReference type="RefSeq" id="WP_379957080.1">
    <property type="nucleotide sequence ID" value="NZ_JAUYVI010000005.1"/>
</dbReference>
<comment type="similarity">
    <text evidence="1">Belongs to the bleomycin resistance protein family.</text>
</comment>
<evidence type="ECO:0000256" key="1">
    <source>
        <dbReference type="ARBA" id="ARBA00011051"/>
    </source>
</evidence>
<accession>A0ABU0YNH4</accession>